<name>A0A0N4T7U6_BRUPA</name>
<gene>
    <name evidence="1" type="ORF">BPAG_LOCUS4247</name>
</gene>
<proteinExistence type="predicted"/>
<evidence type="ECO:0000313" key="3">
    <source>
        <dbReference type="WBParaSite" id="BPAG_0000428301-mRNA-1"/>
    </source>
</evidence>
<reference evidence="1 2" key="2">
    <citation type="submission" date="2018-11" db="EMBL/GenBank/DDBJ databases">
        <authorList>
            <consortium name="Pathogen Informatics"/>
        </authorList>
    </citation>
    <scope>NUCLEOTIDE SEQUENCE [LARGE SCALE GENOMIC DNA]</scope>
</reference>
<accession>A0A0N4T7U6</accession>
<evidence type="ECO:0000313" key="2">
    <source>
        <dbReference type="Proteomes" id="UP000278627"/>
    </source>
</evidence>
<reference evidence="3" key="1">
    <citation type="submission" date="2017-02" db="UniProtKB">
        <authorList>
            <consortium name="WormBaseParasite"/>
        </authorList>
    </citation>
    <scope>IDENTIFICATION</scope>
</reference>
<dbReference type="Proteomes" id="UP000278627">
    <property type="component" value="Unassembled WGS sequence"/>
</dbReference>
<keyword evidence="2" id="KW-1185">Reference proteome</keyword>
<dbReference type="STRING" id="6280.A0A0N4T7U6"/>
<protein>
    <submittedName>
        <fullName evidence="3">Condensation domain-containing protein</fullName>
    </submittedName>
</protein>
<sequence length="46" mass="5123">MSLFARLVDADQLNHPPMLFNISVDNNSLTDVLFEIIATTANTMEV</sequence>
<dbReference type="AlphaFoldDB" id="A0A0N4T7U6"/>
<evidence type="ECO:0000313" key="1">
    <source>
        <dbReference type="EMBL" id="VDN85433.1"/>
    </source>
</evidence>
<dbReference type="EMBL" id="UZAD01001913">
    <property type="protein sequence ID" value="VDN85433.1"/>
    <property type="molecule type" value="Genomic_DNA"/>
</dbReference>
<dbReference type="WBParaSite" id="BPAG_0000428301-mRNA-1">
    <property type="protein sequence ID" value="BPAG_0000428301-mRNA-1"/>
    <property type="gene ID" value="BPAG_0000428301"/>
</dbReference>
<organism evidence="3">
    <name type="scientific">Brugia pahangi</name>
    <name type="common">Filarial nematode worm</name>
    <dbReference type="NCBI Taxonomy" id="6280"/>
    <lineage>
        <taxon>Eukaryota</taxon>
        <taxon>Metazoa</taxon>
        <taxon>Ecdysozoa</taxon>
        <taxon>Nematoda</taxon>
        <taxon>Chromadorea</taxon>
        <taxon>Rhabditida</taxon>
        <taxon>Spirurina</taxon>
        <taxon>Spiruromorpha</taxon>
        <taxon>Filarioidea</taxon>
        <taxon>Onchocercidae</taxon>
        <taxon>Brugia</taxon>
    </lineage>
</organism>